<comment type="caution">
    <text evidence="2">The sequence shown here is derived from an EMBL/GenBank/DDBJ whole genome shotgun (WGS) entry which is preliminary data.</text>
</comment>
<feature type="region of interest" description="Disordered" evidence="1">
    <location>
        <begin position="22"/>
        <end position="92"/>
    </location>
</feature>
<proteinExistence type="predicted"/>
<sequence length="206" mass="22965">MRTYPKFYVGRLRPYYQYEPVSRGEEHLRGQGPRPPSSGPVSTSQSGLLAKRPAHAVERCIDELQPAHHEENESNVRSQVVRTQKRHDGLNGRALSNCNYPLQDPQAHNAESVHEPDHLATVPLHVLAPEHQGGSDTRAGSGVPAATTSFGGLKRWSTLSGGAYFEPPRREWRPDELPRLLAWLSNDLSIWGPHAQLIFDFLGLVD</sequence>
<name>A0AAV1V2E9_9STRA</name>
<dbReference type="Proteomes" id="UP001162060">
    <property type="component" value="Unassembled WGS sequence"/>
</dbReference>
<reference evidence="2" key="1">
    <citation type="submission" date="2024-01" db="EMBL/GenBank/DDBJ databases">
        <authorList>
            <person name="Webb A."/>
        </authorList>
    </citation>
    <scope>NUCLEOTIDE SEQUENCE</scope>
    <source>
        <strain evidence="2">Pm1</strain>
    </source>
</reference>
<organism evidence="2 3">
    <name type="scientific">Peronospora matthiolae</name>
    <dbReference type="NCBI Taxonomy" id="2874970"/>
    <lineage>
        <taxon>Eukaryota</taxon>
        <taxon>Sar</taxon>
        <taxon>Stramenopiles</taxon>
        <taxon>Oomycota</taxon>
        <taxon>Peronosporomycetes</taxon>
        <taxon>Peronosporales</taxon>
        <taxon>Peronosporaceae</taxon>
        <taxon>Peronospora</taxon>
    </lineage>
</organism>
<gene>
    <name evidence="2" type="ORF">PM001_LOCUS24823</name>
</gene>
<dbReference type="AlphaFoldDB" id="A0AAV1V2E9"/>
<accession>A0AAV1V2E9</accession>
<dbReference type="EMBL" id="CAKLBY020000248">
    <property type="protein sequence ID" value="CAK7939673.1"/>
    <property type="molecule type" value="Genomic_DNA"/>
</dbReference>
<feature type="compositionally biased region" description="Basic and acidic residues" evidence="1">
    <location>
        <begin position="55"/>
        <end position="74"/>
    </location>
</feature>
<evidence type="ECO:0000313" key="2">
    <source>
        <dbReference type="EMBL" id="CAK7939673.1"/>
    </source>
</evidence>
<protein>
    <submittedName>
        <fullName evidence="2">Uncharacterized protein</fullName>
    </submittedName>
</protein>
<evidence type="ECO:0000313" key="3">
    <source>
        <dbReference type="Proteomes" id="UP001162060"/>
    </source>
</evidence>
<evidence type="ECO:0000256" key="1">
    <source>
        <dbReference type="SAM" id="MobiDB-lite"/>
    </source>
</evidence>